<comment type="similarity">
    <text evidence="3 10 13">Belongs to the IPP transferase family.</text>
</comment>
<dbReference type="STRING" id="1121865.OMW_00025"/>
<gene>
    <name evidence="10" type="primary">miaA</name>
    <name evidence="14" type="ORF">I568_00619</name>
</gene>
<feature type="region of interest" description="Interaction with substrate tRNA" evidence="10">
    <location>
        <begin position="34"/>
        <end position="37"/>
    </location>
</feature>
<evidence type="ECO:0000256" key="8">
    <source>
        <dbReference type="ARBA" id="ARBA00022842"/>
    </source>
</evidence>
<dbReference type="InterPro" id="IPR039657">
    <property type="entry name" value="Dimethylallyltransferase"/>
</dbReference>
<dbReference type="GO" id="GO:0052381">
    <property type="term" value="F:tRNA dimethylallyltransferase activity"/>
    <property type="evidence" value="ECO:0007669"/>
    <property type="project" value="UniProtKB-UniRule"/>
</dbReference>
<evidence type="ECO:0000256" key="3">
    <source>
        <dbReference type="ARBA" id="ARBA00005842"/>
    </source>
</evidence>
<comment type="caution">
    <text evidence="10">Lacks conserved residue(s) required for the propagation of feature annotation.</text>
</comment>
<comment type="cofactor">
    <cofactor evidence="1 10">
        <name>Mg(2+)</name>
        <dbReference type="ChEBI" id="CHEBI:18420"/>
    </cofactor>
</comment>
<dbReference type="GO" id="GO:0006400">
    <property type="term" value="P:tRNA modification"/>
    <property type="evidence" value="ECO:0007669"/>
    <property type="project" value="TreeGrafter"/>
</dbReference>
<evidence type="ECO:0000256" key="6">
    <source>
        <dbReference type="ARBA" id="ARBA00022741"/>
    </source>
</evidence>
<keyword evidence="5 10" id="KW-0819">tRNA processing</keyword>
<evidence type="ECO:0000256" key="7">
    <source>
        <dbReference type="ARBA" id="ARBA00022840"/>
    </source>
</evidence>
<evidence type="ECO:0000256" key="9">
    <source>
        <dbReference type="ARBA" id="ARBA00049563"/>
    </source>
</evidence>
<reference evidence="14 15" key="1">
    <citation type="submission" date="2013-03" db="EMBL/GenBank/DDBJ databases">
        <title>The Genome Sequence of Enterococcus columbae ATCC_51263 (PacBio/Illumina hybrid assembly).</title>
        <authorList>
            <consortium name="The Broad Institute Genomics Platform"/>
            <consortium name="The Broad Institute Genome Sequencing Center for Infectious Disease"/>
            <person name="Earl A."/>
            <person name="Russ C."/>
            <person name="Gilmore M."/>
            <person name="Surin D."/>
            <person name="Walker B."/>
            <person name="Young S."/>
            <person name="Zeng Q."/>
            <person name="Gargeya S."/>
            <person name="Fitzgerald M."/>
            <person name="Haas B."/>
            <person name="Abouelleil A."/>
            <person name="Allen A.W."/>
            <person name="Alvarado L."/>
            <person name="Arachchi H.M."/>
            <person name="Berlin A.M."/>
            <person name="Chapman S.B."/>
            <person name="Gainer-Dewar J."/>
            <person name="Goldberg J."/>
            <person name="Griggs A."/>
            <person name="Gujja S."/>
            <person name="Hansen M."/>
            <person name="Howarth C."/>
            <person name="Imamovic A."/>
            <person name="Ireland A."/>
            <person name="Larimer J."/>
            <person name="McCowan C."/>
            <person name="Murphy C."/>
            <person name="Pearson M."/>
            <person name="Poon T.W."/>
            <person name="Priest M."/>
            <person name="Roberts A."/>
            <person name="Saif S."/>
            <person name="Shea T."/>
            <person name="Sisk P."/>
            <person name="Sykes S."/>
            <person name="Wortman J."/>
            <person name="Nusbaum C."/>
            <person name="Birren B."/>
        </authorList>
    </citation>
    <scope>NUCLEOTIDE SEQUENCE [LARGE SCALE GENOMIC DNA]</scope>
    <source>
        <strain evidence="14 15">ATCC 51263</strain>
    </source>
</reference>
<dbReference type="eggNOG" id="COG0324">
    <property type="taxonomic scope" value="Bacteria"/>
</dbReference>
<dbReference type="PATRIC" id="fig|1121865.3.peg.21"/>
<dbReference type="Gene3D" id="3.40.50.300">
    <property type="entry name" value="P-loop containing nucleotide triphosphate hydrolases"/>
    <property type="match status" value="1"/>
</dbReference>
<feature type="binding site" evidence="10">
    <location>
        <begin position="11"/>
        <end position="16"/>
    </location>
    <ligand>
        <name>substrate</name>
    </ligand>
</feature>
<feature type="binding site" evidence="10">
    <location>
        <begin position="9"/>
        <end position="16"/>
    </location>
    <ligand>
        <name>ATP</name>
        <dbReference type="ChEBI" id="CHEBI:30616"/>
    </ligand>
</feature>
<dbReference type="EMBL" id="ASWJ01000004">
    <property type="protein sequence ID" value="EOW84133.1"/>
    <property type="molecule type" value="Genomic_DNA"/>
</dbReference>
<evidence type="ECO:0000313" key="15">
    <source>
        <dbReference type="Proteomes" id="UP000014113"/>
    </source>
</evidence>
<dbReference type="InterPro" id="IPR027417">
    <property type="entry name" value="P-loop_NTPase"/>
</dbReference>
<dbReference type="PANTHER" id="PTHR11088">
    <property type="entry name" value="TRNA DIMETHYLALLYLTRANSFERASE"/>
    <property type="match status" value="1"/>
</dbReference>
<dbReference type="AlphaFoldDB" id="S1NEN9"/>
<comment type="caution">
    <text evidence="14">The sequence shown here is derived from an EMBL/GenBank/DDBJ whole genome shotgun (WGS) entry which is preliminary data.</text>
</comment>
<evidence type="ECO:0000256" key="2">
    <source>
        <dbReference type="ARBA" id="ARBA00003213"/>
    </source>
</evidence>
<dbReference type="HAMAP" id="MF_00185">
    <property type="entry name" value="IPP_trans"/>
    <property type="match status" value="1"/>
</dbReference>
<evidence type="ECO:0000256" key="4">
    <source>
        <dbReference type="ARBA" id="ARBA00022679"/>
    </source>
</evidence>
<name>S1NEN9_9ENTE</name>
<keyword evidence="4 10" id="KW-0808">Transferase</keyword>
<dbReference type="EC" id="2.5.1.75" evidence="10"/>
<evidence type="ECO:0000256" key="5">
    <source>
        <dbReference type="ARBA" id="ARBA00022694"/>
    </source>
</evidence>
<feature type="site" description="Interaction with substrate tRNA" evidence="10">
    <location>
        <position position="100"/>
    </location>
</feature>
<dbReference type="SUPFAM" id="SSF52540">
    <property type="entry name" value="P-loop containing nucleoside triphosphate hydrolases"/>
    <property type="match status" value="2"/>
</dbReference>
<keyword evidence="15" id="KW-1185">Reference proteome</keyword>
<dbReference type="NCBIfam" id="TIGR00174">
    <property type="entry name" value="miaA"/>
    <property type="match status" value="1"/>
</dbReference>
<comment type="function">
    <text evidence="2 10 12">Catalyzes the transfer of a dimethylallyl group onto the adenine at position 37 in tRNAs that read codons beginning with uridine, leading to the formation of N6-(dimethylallyl)adenosine (i(6)A).</text>
</comment>
<dbReference type="Gene3D" id="1.10.20.140">
    <property type="match status" value="1"/>
</dbReference>
<evidence type="ECO:0000313" key="14">
    <source>
        <dbReference type="EMBL" id="EOW84133.1"/>
    </source>
</evidence>
<comment type="subunit">
    <text evidence="10">Monomer.</text>
</comment>
<protein>
    <recommendedName>
        <fullName evidence="10">tRNA dimethylallyltransferase</fullName>
        <ecNumber evidence="10">2.5.1.75</ecNumber>
    </recommendedName>
    <alternativeName>
        <fullName evidence="10">Dimethylallyl diphosphate:tRNA dimethylallyltransferase</fullName>
        <shortName evidence="10">DMAPP:tRNA dimethylallyltransferase</shortName>
        <shortName evidence="10">DMATase</shortName>
    </alternativeName>
    <alternativeName>
        <fullName evidence="10">Isopentenyl-diphosphate:tRNA isopentenyltransferase</fullName>
        <shortName evidence="10">IPP transferase</shortName>
        <shortName evidence="10">IPPT</shortName>
        <shortName evidence="10">IPTase</shortName>
    </alternativeName>
</protein>
<keyword evidence="8 10" id="KW-0460">Magnesium</keyword>
<evidence type="ECO:0000256" key="10">
    <source>
        <dbReference type="HAMAP-Rule" id="MF_00185"/>
    </source>
</evidence>
<sequence length="307" mass="35050">MKKVIVVAGPTAVGKTALSIELAQKYNGEVINGDSMQVYRGLDIGTAKITSEEKQGVPHHLLDIRSVDEGFSVADFKQLASECIDNIIHRGHLPIIVGGTGLYLQALLEDFQLGQADESAELSAKIRQEYQQYSQKHGKEALWQLLAQTDSLAAEKIHFNNERKVIRALEVWQLTNRSIFDPATKPQKRYDDFSIALTCAREVLYERINQRVLLMIEQGLVEEAKFILQQPTSQAAKGIGYKELLPYYKGESSLDEAIATIQQNSRRYAKRQLTWFRNRMAMHWYNLLQEPKQKQELFVAIDQWLNQ</sequence>
<keyword evidence="7 10" id="KW-0067">ATP-binding</keyword>
<dbReference type="Proteomes" id="UP000014113">
    <property type="component" value="Unassembled WGS sequence"/>
</dbReference>
<feature type="site" description="Interaction with substrate tRNA" evidence="10">
    <location>
        <position position="127"/>
    </location>
</feature>
<evidence type="ECO:0000256" key="1">
    <source>
        <dbReference type="ARBA" id="ARBA00001946"/>
    </source>
</evidence>
<comment type="catalytic activity">
    <reaction evidence="9 10 11">
        <text>adenosine(37) in tRNA + dimethylallyl diphosphate = N(6)-dimethylallyladenosine(37) in tRNA + diphosphate</text>
        <dbReference type="Rhea" id="RHEA:26482"/>
        <dbReference type="Rhea" id="RHEA-COMP:10162"/>
        <dbReference type="Rhea" id="RHEA-COMP:10375"/>
        <dbReference type="ChEBI" id="CHEBI:33019"/>
        <dbReference type="ChEBI" id="CHEBI:57623"/>
        <dbReference type="ChEBI" id="CHEBI:74411"/>
        <dbReference type="ChEBI" id="CHEBI:74415"/>
        <dbReference type="EC" id="2.5.1.75"/>
    </reaction>
</comment>
<dbReference type="PANTHER" id="PTHR11088:SF60">
    <property type="entry name" value="TRNA DIMETHYLALLYLTRANSFERASE"/>
    <property type="match status" value="1"/>
</dbReference>
<dbReference type="OrthoDB" id="9776390at2"/>
<evidence type="ECO:0000256" key="12">
    <source>
        <dbReference type="RuleBase" id="RU003784"/>
    </source>
</evidence>
<dbReference type="Pfam" id="PF01715">
    <property type="entry name" value="IPPT"/>
    <property type="match status" value="1"/>
</dbReference>
<dbReference type="GO" id="GO:0005524">
    <property type="term" value="F:ATP binding"/>
    <property type="evidence" value="ECO:0007669"/>
    <property type="project" value="UniProtKB-UniRule"/>
</dbReference>
<dbReference type="InterPro" id="IPR018022">
    <property type="entry name" value="IPT"/>
</dbReference>
<proteinExistence type="inferred from homology"/>
<keyword evidence="6 10" id="KW-0547">Nucleotide-binding</keyword>
<evidence type="ECO:0000256" key="13">
    <source>
        <dbReference type="RuleBase" id="RU003785"/>
    </source>
</evidence>
<dbReference type="RefSeq" id="WP_016182197.1">
    <property type="nucleotide sequence ID" value="NZ_JXKI01000015.1"/>
</dbReference>
<accession>S1NEN9</accession>
<evidence type="ECO:0000256" key="11">
    <source>
        <dbReference type="RuleBase" id="RU003783"/>
    </source>
</evidence>
<organism evidence="14 15">
    <name type="scientific">Enterococcus columbae DSM 7374 = ATCC 51263</name>
    <dbReference type="NCBI Taxonomy" id="1121865"/>
    <lineage>
        <taxon>Bacteria</taxon>
        <taxon>Bacillati</taxon>
        <taxon>Bacillota</taxon>
        <taxon>Bacilli</taxon>
        <taxon>Lactobacillales</taxon>
        <taxon>Enterococcaceae</taxon>
        <taxon>Enterococcus</taxon>
    </lineage>
</organism>